<organism evidence="2 3">
    <name type="scientific">Globodera rostochiensis</name>
    <name type="common">Golden nematode worm</name>
    <name type="synonym">Heterodera rostochiensis</name>
    <dbReference type="NCBI Taxonomy" id="31243"/>
    <lineage>
        <taxon>Eukaryota</taxon>
        <taxon>Metazoa</taxon>
        <taxon>Ecdysozoa</taxon>
        <taxon>Nematoda</taxon>
        <taxon>Chromadorea</taxon>
        <taxon>Rhabditida</taxon>
        <taxon>Tylenchina</taxon>
        <taxon>Tylenchomorpha</taxon>
        <taxon>Tylenchoidea</taxon>
        <taxon>Heteroderidae</taxon>
        <taxon>Heteroderinae</taxon>
        <taxon>Globodera</taxon>
    </lineage>
</organism>
<keyword evidence="1" id="KW-0732">Signal</keyword>
<evidence type="ECO:0000313" key="3">
    <source>
        <dbReference type="WBParaSite" id="Gr19_v10_g8750.t1"/>
    </source>
</evidence>
<dbReference type="WBParaSite" id="Gr19_v10_g8750.t1">
    <property type="protein sequence ID" value="Gr19_v10_g8750.t1"/>
    <property type="gene ID" value="Gr19_v10_g8750"/>
</dbReference>
<keyword evidence="2" id="KW-1185">Reference proteome</keyword>
<name>A0A914I9I7_GLORO</name>
<protein>
    <submittedName>
        <fullName evidence="3">Uncharacterized protein</fullName>
    </submittedName>
</protein>
<feature type="chain" id="PRO_5036950861" evidence="1">
    <location>
        <begin position="29"/>
        <end position="77"/>
    </location>
</feature>
<sequence length="77" mass="8749">MDKTCSRPIFLLIFIVFCVIMPRRDVAAVADYDTPALNSFSGSVGRSRRFDAALRYIGLGKRKRPPPFRDWIGPKMS</sequence>
<reference evidence="3" key="1">
    <citation type="submission" date="2022-11" db="UniProtKB">
        <authorList>
            <consortium name="WormBaseParasite"/>
        </authorList>
    </citation>
    <scope>IDENTIFICATION</scope>
</reference>
<dbReference type="AlphaFoldDB" id="A0A914I9I7"/>
<accession>A0A914I9I7</accession>
<feature type="signal peptide" evidence="1">
    <location>
        <begin position="1"/>
        <end position="28"/>
    </location>
</feature>
<evidence type="ECO:0000313" key="2">
    <source>
        <dbReference type="Proteomes" id="UP000887572"/>
    </source>
</evidence>
<evidence type="ECO:0000256" key="1">
    <source>
        <dbReference type="SAM" id="SignalP"/>
    </source>
</evidence>
<dbReference type="Proteomes" id="UP000887572">
    <property type="component" value="Unplaced"/>
</dbReference>
<proteinExistence type="predicted"/>